<feature type="transmembrane region" description="Helical" evidence="1">
    <location>
        <begin position="12"/>
        <end position="36"/>
    </location>
</feature>
<dbReference type="EMBL" id="FNBA01000001">
    <property type="protein sequence ID" value="SDE38434.1"/>
    <property type="molecule type" value="Genomic_DNA"/>
</dbReference>
<dbReference type="Proteomes" id="UP000199321">
    <property type="component" value="Unassembled WGS sequence"/>
</dbReference>
<name>A0A1G7CGB6_9FLAO</name>
<reference evidence="2 3" key="1">
    <citation type="submission" date="2016-10" db="EMBL/GenBank/DDBJ databases">
        <authorList>
            <person name="de Groot N.N."/>
        </authorList>
    </citation>
    <scope>NUCLEOTIDE SEQUENCE [LARGE SCALE GENOMIC DNA]</scope>
    <source>
        <strain evidence="2 3">DSM 16195</strain>
    </source>
</reference>
<keyword evidence="3" id="KW-1185">Reference proteome</keyword>
<keyword evidence="1" id="KW-0812">Transmembrane</keyword>
<dbReference type="STRING" id="227084.SAMN05421855_101364"/>
<dbReference type="RefSeq" id="WP_175445397.1">
    <property type="nucleotide sequence ID" value="NZ_BMWO01000001.1"/>
</dbReference>
<accession>A0A1G7CGB6</accession>
<proteinExistence type="predicted"/>
<evidence type="ECO:0000256" key="1">
    <source>
        <dbReference type="SAM" id="Phobius"/>
    </source>
</evidence>
<evidence type="ECO:0000313" key="2">
    <source>
        <dbReference type="EMBL" id="SDE38434.1"/>
    </source>
</evidence>
<keyword evidence="1" id="KW-1133">Transmembrane helix</keyword>
<dbReference type="AlphaFoldDB" id="A0A1G7CGB6"/>
<gene>
    <name evidence="2" type="ORF">SAMN05421855_101364</name>
</gene>
<organism evidence="2 3">
    <name type="scientific">Ulvibacter litoralis</name>
    <dbReference type="NCBI Taxonomy" id="227084"/>
    <lineage>
        <taxon>Bacteria</taxon>
        <taxon>Pseudomonadati</taxon>
        <taxon>Bacteroidota</taxon>
        <taxon>Flavobacteriia</taxon>
        <taxon>Flavobacteriales</taxon>
        <taxon>Flavobacteriaceae</taxon>
        <taxon>Ulvibacter</taxon>
    </lineage>
</organism>
<evidence type="ECO:0000313" key="3">
    <source>
        <dbReference type="Proteomes" id="UP000199321"/>
    </source>
</evidence>
<protein>
    <submittedName>
        <fullName evidence="2">Uncharacterized protein</fullName>
    </submittedName>
</protein>
<keyword evidence="1" id="KW-0472">Membrane</keyword>
<sequence length="53" mass="5690">MENIILPLVNWGMGALLIGVFAVVCIALVLVVYSLASNDKKAADTKNDDVEEL</sequence>